<dbReference type="EMBL" id="CP032419">
    <property type="protein sequence ID" value="AYC31606.1"/>
    <property type="molecule type" value="Genomic_DNA"/>
</dbReference>
<reference evidence="2" key="1">
    <citation type="submission" date="2018-09" db="EMBL/GenBank/DDBJ databases">
        <authorList>
            <person name="Zhu H."/>
        </authorList>
    </citation>
    <scope>NUCLEOTIDE SEQUENCE [LARGE SCALE GENOMIC DNA]</scope>
    <source>
        <strain evidence="2">K2W31S-8</strain>
    </source>
</reference>
<gene>
    <name evidence="1" type="ORF">D3880_04000</name>
</gene>
<name>A0A385YXZ0_9PSED</name>
<evidence type="ECO:0000313" key="1">
    <source>
        <dbReference type="EMBL" id="AYC31606.1"/>
    </source>
</evidence>
<organism evidence="1 2">
    <name type="scientific">Pseudomonas cavernae</name>
    <dbReference type="NCBI Taxonomy" id="2320867"/>
    <lineage>
        <taxon>Bacteria</taxon>
        <taxon>Pseudomonadati</taxon>
        <taxon>Pseudomonadota</taxon>
        <taxon>Gammaproteobacteria</taxon>
        <taxon>Pseudomonadales</taxon>
        <taxon>Pseudomonadaceae</taxon>
        <taxon>Pseudomonas</taxon>
    </lineage>
</organism>
<dbReference type="OrthoDB" id="8107482at2"/>
<accession>A0A385YXZ0</accession>
<sequence length="677" mass="75881">MMLEIKRLKIVAKTSAGDFGVDIPFKSGLFVLRVENTHGKSTCMNAIAYALGMEKSLGLADVKLPFPPSLTKEIEDENGIELPVISSMVLLEIANNTGEIATIKRQILGVSEDNVAFIYPTGIEEISEGLSQKLFLHREGDTTRALGFYYWLSRFVGWSLPTVPTIDGREAPLYPAVFFPTWFVEQKKGWTSIQATTPLFLKIKEAKKRSIEFILALETNSIVNKKFQIKSALDDLAYSWKICKKTLSIAAAKIGGEVSGIPEAPENNFDPFKIDVGVKHLGKWRSIQFLKSETEAELDIFIKELQLNNSTASNDTLSLKRIDDCKGEIRELSYGANRIEEEISYCNQQILSASTRINALKEDRRKYEDLTKIGKLESIAGSSLEKDTCPTCTQEISENLASLSNSAPLMSLDESLDYIKEQGKVFESVRYGLIKRKSLQELERNQINKKITVLIDEVSRLQKAALPSDALVLEENLRKKINLENRIKDYSDGISAILQARLELDTHFKSYKKLVQQRRSLPQNILSITDTQKLQRLGVHVVSLLSNFGFSSFKPELIQISEETYLPTREGFDLGFDTSASDGIRIIWSYLIGLFQLANEYQTNHPGILIFDEPRQQEAKKVSFTALLKAASIASTGKGQIILATSEDEDALIRALEGNPYTLHSFPAEDGKILRKL</sequence>
<evidence type="ECO:0008006" key="3">
    <source>
        <dbReference type="Google" id="ProtNLM"/>
    </source>
</evidence>
<dbReference type="Proteomes" id="UP000265560">
    <property type="component" value="Chromosome"/>
</dbReference>
<evidence type="ECO:0000313" key="2">
    <source>
        <dbReference type="Proteomes" id="UP000265560"/>
    </source>
</evidence>
<proteinExistence type="predicted"/>
<dbReference type="AlphaFoldDB" id="A0A385YXZ0"/>
<keyword evidence="2" id="KW-1185">Reference proteome</keyword>
<protein>
    <recommendedName>
        <fullName evidence="3">Rad50/SbcC-type AAA domain-containing protein</fullName>
    </recommendedName>
</protein>
<dbReference type="KEGG" id="pcav:D3880_04000"/>